<accession>A0A2I0HNE6</accession>
<protein>
    <submittedName>
        <fullName evidence="2">Uncharacterized protein</fullName>
    </submittedName>
</protein>
<name>A0A2I0HNE6_PUNGR</name>
<evidence type="ECO:0000256" key="1">
    <source>
        <dbReference type="SAM" id="MobiDB-lite"/>
    </source>
</evidence>
<reference evidence="2 3" key="1">
    <citation type="submission" date="2017-11" db="EMBL/GenBank/DDBJ databases">
        <title>De-novo sequencing of pomegranate (Punica granatum L.) genome.</title>
        <authorList>
            <person name="Akparov Z."/>
            <person name="Amiraslanov A."/>
            <person name="Hajiyeva S."/>
            <person name="Abbasov M."/>
            <person name="Kaur K."/>
            <person name="Hamwieh A."/>
            <person name="Solovyev V."/>
            <person name="Salamov A."/>
            <person name="Braich B."/>
            <person name="Kosarev P."/>
            <person name="Mahmoud A."/>
            <person name="Hajiyev E."/>
            <person name="Babayeva S."/>
            <person name="Izzatullayeva V."/>
            <person name="Mammadov A."/>
            <person name="Mammadov A."/>
            <person name="Sharifova S."/>
            <person name="Ojaghi J."/>
            <person name="Eynullazada K."/>
            <person name="Bayramov B."/>
            <person name="Abdulazimova A."/>
            <person name="Shahmuradov I."/>
        </authorList>
    </citation>
    <scope>NUCLEOTIDE SEQUENCE [LARGE SCALE GENOMIC DNA]</scope>
    <source>
        <strain evidence="3">cv. AG2017</strain>
        <tissue evidence="2">Leaf</tissue>
    </source>
</reference>
<evidence type="ECO:0000313" key="2">
    <source>
        <dbReference type="EMBL" id="PKI33245.1"/>
    </source>
</evidence>
<keyword evidence="3" id="KW-1185">Reference proteome</keyword>
<evidence type="ECO:0000313" key="3">
    <source>
        <dbReference type="Proteomes" id="UP000233551"/>
    </source>
</evidence>
<dbReference type="Proteomes" id="UP000233551">
    <property type="component" value="Unassembled WGS sequence"/>
</dbReference>
<proteinExistence type="predicted"/>
<dbReference type="EMBL" id="PGOL01006824">
    <property type="protein sequence ID" value="PKI33245.1"/>
    <property type="molecule type" value="Genomic_DNA"/>
</dbReference>
<sequence length="100" mass="10664">MKGLRPPVSDPDPTTEVADAHRGCQKPQGWGWVANWWLQPPNRSGSQTRDPSRFEGGGCQSTALTLPPWSPASSVGACDVGGGVGVADRQPRPLPLLFLF</sequence>
<feature type="region of interest" description="Disordered" evidence="1">
    <location>
        <begin position="38"/>
        <end position="61"/>
    </location>
</feature>
<dbReference type="AlphaFoldDB" id="A0A2I0HNE6"/>
<comment type="caution">
    <text evidence="2">The sequence shown here is derived from an EMBL/GenBank/DDBJ whole genome shotgun (WGS) entry which is preliminary data.</text>
</comment>
<organism evidence="2 3">
    <name type="scientific">Punica granatum</name>
    <name type="common">Pomegranate</name>
    <dbReference type="NCBI Taxonomy" id="22663"/>
    <lineage>
        <taxon>Eukaryota</taxon>
        <taxon>Viridiplantae</taxon>
        <taxon>Streptophyta</taxon>
        <taxon>Embryophyta</taxon>
        <taxon>Tracheophyta</taxon>
        <taxon>Spermatophyta</taxon>
        <taxon>Magnoliopsida</taxon>
        <taxon>eudicotyledons</taxon>
        <taxon>Gunneridae</taxon>
        <taxon>Pentapetalae</taxon>
        <taxon>rosids</taxon>
        <taxon>malvids</taxon>
        <taxon>Myrtales</taxon>
        <taxon>Lythraceae</taxon>
        <taxon>Punica</taxon>
    </lineage>
</organism>
<gene>
    <name evidence="2" type="ORF">CRG98_046367</name>
</gene>
<feature type="region of interest" description="Disordered" evidence="1">
    <location>
        <begin position="1"/>
        <end position="22"/>
    </location>
</feature>